<organism evidence="1">
    <name type="scientific">Rhizophora mucronata</name>
    <name type="common">Asiatic mangrove</name>
    <dbReference type="NCBI Taxonomy" id="61149"/>
    <lineage>
        <taxon>Eukaryota</taxon>
        <taxon>Viridiplantae</taxon>
        <taxon>Streptophyta</taxon>
        <taxon>Embryophyta</taxon>
        <taxon>Tracheophyta</taxon>
        <taxon>Spermatophyta</taxon>
        <taxon>Magnoliopsida</taxon>
        <taxon>eudicotyledons</taxon>
        <taxon>Gunneridae</taxon>
        <taxon>Pentapetalae</taxon>
        <taxon>rosids</taxon>
        <taxon>fabids</taxon>
        <taxon>Malpighiales</taxon>
        <taxon>Rhizophoraceae</taxon>
        <taxon>Rhizophora</taxon>
    </lineage>
</organism>
<accession>A0A2P2Q821</accession>
<reference evidence="1" key="1">
    <citation type="submission" date="2018-02" db="EMBL/GenBank/DDBJ databases">
        <title>Rhizophora mucronata_Transcriptome.</title>
        <authorList>
            <person name="Meera S.P."/>
            <person name="Sreeshan A."/>
            <person name="Augustine A."/>
        </authorList>
    </citation>
    <scope>NUCLEOTIDE SEQUENCE</scope>
    <source>
        <tissue evidence="1">Leaf</tissue>
    </source>
</reference>
<dbReference type="AlphaFoldDB" id="A0A2P2Q821"/>
<sequence length="44" mass="5388">MPKKKFQQEKKKNLLFKPTYLYHKDVIQKQRLHISLSHSSCYQP</sequence>
<dbReference type="EMBL" id="GGEC01082610">
    <property type="protein sequence ID" value="MBX63094.1"/>
    <property type="molecule type" value="Transcribed_RNA"/>
</dbReference>
<protein>
    <submittedName>
        <fullName evidence="1">Uncharacterized protein</fullName>
    </submittedName>
</protein>
<evidence type="ECO:0000313" key="1">
    <source>
        <dbReference type="EMBL" id="MBX63094.1"/>
    </source>
</evidence>
<name>A0A2P2Q821_RHIMU</name>
<proteinExistence type="predicted"/>